<keyword evidence="3" id="KW-1185">Reference proteome</keyword>
<sequence>MKRNSVLLVLLLLAYVCCAQAGRMMYSFMVGKDTFPELQKTDYPFIYNYTVQDSMMGYCSYYIVNKLEKVDPRLARVEDIYIKEWSSLPQEKLSTDFDIYLYHIRRTGGNMINMKGETIRVACVYKLLFNPDRKEIIKCFTIQDDKDSIESFRSMQQMINSMGQDIEGEVEKFATDWPHNESSIKGLSIVNLQKGTLLKEVEWFDVYPILSRNPLNRKNVRMYINISDKLIRYKKYNEARLFLLEVTRIFSEQSEAWILLGDAQWAYGEYEDARKSYLNYITLARKSKKTNIPKYIYVRLAKG</sequence>
<protein>
    <submittedName>
        <fullName evidence="2">Tetratricopeptide repeat protein</fullName>
    </submittedName>
</protein>
<dbReference type="SUPFAM" id="SSF48452">
    <property type="entry name" value="TPR-like"/>
    <property type="match status" value="1"/>
</dbReference>
<proteinExistence type="predicted"/>
<dbReference type="RefSeq" id="WP_033404311.1">
    <property type="nucleotide sequence ID" value="NZ_KB899224.1"/>
</dbReference>
<gene>
    <name evidence="2" type="ORF">HMPREF1991_03280</name>
</gene>
<feature type="signal peptide" evidence="1">
    <location>
        <begin position="1"/>
        <end position="21"/>
    </location>
</feature>
<dbReference type="PATRIC" id="fig|1122985.7.peg.3398"/>
<dbReference type="Gene3D" id="1.25.40.10">
    <property type="entry name" value="Tetratricopeptide repeat domain"/>
    <property type="match status" value="1"/>
</dbReference>
<dbReference type="AlphaFoldDB" id="A0A069QDI0"/>
<comment type="caution">
    <text evidence="2">The sequence shown here is derived from an EMBL/GenBank/DDBJ whole genome shotgun (WGS) entry which is preliminary data.</text>
</comment>
<keyword evidence="1" id="KW-0732">Signal</keyword>
<evidence type="ECO:0000313" key="3">
    <source>
        <dbReference type="Proteomes" id="UP000027442"/>
    </source>
</evidence>
<dbReference type="InterPro" id="IPR011990">
    <property type="entry name" value="TPR-like_helical_dom_sf"/>
</dbReference>
<feature type="chain" id="PRO_5001665172" evidence="1">
    <location>
        <begin position="22"/>
        <end position="303"/>
    </location>
</feature>
<reference evidence="2 3" key="1">
    <citation type="submission" date="2013-08" db="EMBL/GenBank/DDBJ databases">
        <authorList>
            <person name="Weinstock G."/>
            <person name="Sodergren E."/>
            <person name="Wylie T."/>
            <person name="Fulton L."/>
            <person name="Fulton R."/>
            <person name="Fronick C."/>
            <person name="O'Laughlin M."/>
            <person name="Godfrey J."/>
            <person name="Miner T."/>
            <person name="Herter B."/>
            <person name="Appelbaum E."/>
            <person name="Cordes M."/>
            <person name="Lek S."/>
            <person name="Wollam A."/>
            <person name="Pepin K.H."/>
            <person name="Palsikar V.B."/>
            <person name="Mitreva M."/>
            <person name="Wilson R.K."/>
        </authorList>
    </citation>
    <scope>NUCLEOTIDE SEQUENCE [LARGE SCALE GENOMIC DNA]</scope>
    <source>
        <strain evidence="2 3">ATCC 15930</strain>
    </source>
</reference>
<dbReference type="Proteomes" id="UP000027442">
    <property type="component" value="Unassembled WGS sequence"/>
</dbReference>
<organism evidence="2 3">
    <name type="scientific">Hoylesella loescheii DSM 19665 = JCM 12249 = ATCC 15930</name>
    <dbReference type="NCBI Taxonomy" id="1122985"/>
    <lineage>
        <taxon>Bacteria</taxon>
        <taxon>Pseudomonadati</taxon>
        <taxon>Bacteroidota</taxon>
        <taxon>Bacteroidia</taxon>
        <taxon>Bacteroidales</taxon>
        <taxon>Prevotellaceae</taxon>
        <taxon>Hoylesella</taxon>
    </lineage>
</organism>
<accession>A0A069QDI0</accession>
<evidence type="ECO:0000256" key="1">
    <source>
        <dbReference type="SAM" id="SignalP"/>
    </source>
</evidence>
<dbReference type="HOGENOM" id="CLU_917842_0_0_10"/>
<name>A0A069QDI0_HOYLO</name>
<dbReference type="EMBL" id="JNGW01000149">
    <property type="protein sequence ID" value="KDR50672.1"/>
    <property type="molecule type" value="Genomic_DNA"/>
</dbReference>
<evidence type="ECO:0000313" key="2">
    <source>
        <dbReference type="EMBL" id="KDR50672.1"/>
    </source>
</evidence>